<evidence type="ECO:0000313" key="5">
    <source>
        <dbReference type="EMBL" id="OWF32533.1"/>
    </source>
</evidence>
<dbReference type="RefSeq" id="WP_054643966.1">
    <property type="nucleotide sequence ID" value="NZ_LNUB01000029.1"/>
</dbReference>
<dbReference type="GO" id="GO:0050519">
    <property type="term" value="F:holo-citrate lyase synthase activity"/>
    <property type="evidence" value="ECO:0007669"/>
    <property type="project" value="UniProtKB-EC"/>
</dbReference>
<protein>
    <recommendedName>
        <fullName evidence="1">citrate lyase holo-[acyl-carrier protein] synthase</fullName>
        <ecNumber evidence="1">2.7.7.61</ecNumber>
    </recommendedName>
</protein>
<evidence type="ECO:0000256" key="4">
    <source>
        <dbReference type="ARBA" id="ARBA00048574"/>
    </source>
</evidence>
<evidence type="ECO:0000256" key="3">
    <source>
        <dbReference type="ARBA" id="ARBA00022695"/>
    </source>
</evidence>
<gene>
    <name evidence="5" type="primary">citX</name>
    <name evidence="5" type="ORF">LKACC12383_02054</name>
</gene>
<evidence type="ECO:0000313" key="6">
    <source>
        <dbReference type="Proteomes" id="UP000196649"/>
    </source>
</evidence>
<comment type="caution">
    <text evidence="5">The sequence shown here is derived from an EMBL/GenBank/DDBJ whole genome shotgun (WGS) entry which is preliminary data.</text>
</comment>
<proteinExistence type="predicted"/>
<accession>A0A210P7R9</accession>
<dbReference type="NCBIfam" id="NF002383">
    <property type="entry name" value="PRK01392.1"/>
    <property type="match status" value="1"/>
</dbReference>
<keyword evidence="2 5" id="KW-0808">Transferase</keyword>
<evidence type="ECO:0000256" key="1">
    <source>
        <dbReference type="ARBA" id="ARBA00012524"/>
    </source>
</evidence>
<name>A0A210P7R9_9LACO</name>
<dbReference type="NCBIfam" id="TIGR03124">
    <property type="entry name" value="citrate_citX"/>
    <property type="match status" value="1"/>
</dbReference>
<reference evidence="5 6" key="1">
    <citation type="submission" date="2017-03" db="EMBL/GenBank/DDBJ databases">
        <title>Genome sequence of Lactobacillus kimchii KACC 12383.</title>
        <authorList>
            <person name="Chun J."/>
        </authorList>
    </citation>
    <scope>NUCLEOTIDE SEQUENCE [LARGE SCALE GENOMIC DNA]</scope>
    <source>
        <strain evidence="5 6">KACC 12383</strain>
    </source>
</reference>
<comment type="catalytic activity">
    <reaction evidence="4">
        <text>apo-[citrate lyase ACP] + 2'-(5''-triphospho-alpha-D-ribosyl)-3'-dephospho-CoA = holo-[citrate lyase ACP] + diphosphate</text>
        <dbReference type="Rhea" id="RHEA:16333"/>
        <dbReference type="Rhea" id="RHEA-COMP:10157"/>
        <dbReference type="Rhea" id="RHEA-COMP:10158"/>
        <dbReference type="ChEBI" id="CHEBI:29999"/>
        <dbReference type="ChEBI" id="CHEBI:33019"/>
        <dbReference type="ChEBI" id="CHEBI:61378"/>
        <dbReference type="ChEBI" id="CHEBI:82683"/>
        <dbReference type="EC" id="2.7.7.61"/>
    </reaction>
</comment>
<dbReference type="EC" id="2.7.7.61" evidence="1"/>
<dbReference type="Pfam" id="PF03802">
    <property type="entry name" value="CitX"/>
    <property type="match status" value="1"/>
</dbReference>
<dbReference type="GO" id="GO:0016829">
    <property type="term" value="F:lyase activity"/>
    <property type="evidence" value="ECO:0007669"/>
    <property type="project" value="UniProtKB-KW"/>
</dbReference>
<dbReference type="InterPro" id="IPR005551">
    <property type="entry name" value="CitX"/>
</dbReference>
<evidence type="ECO:0000256" key="2">
    <source>
        <dbReference type="ARBA" id="ARBA00022679"/>
    </source>
</evidence>
<dbReference type="AlphaFoldDB" id="A0A210P7R9"/>
<organism evidence="5 6">
    <name type="scientific">Companilactobacillus kimchii</name>
    <dbReference type="NCBI Taxonomy" id="2801452"/>
    <lineage>
        <taxon>Bacteria</taxon>
        <taxon>Bacillati</taxon>
        <taxon>Bacillota</taxon>
        <taxon>Bacilli</taxon>
        <taxon>Lactobacillales</taxon>
        <taxon>Lactobacillaceae</taxon>
        <taxon>Companilactobacillus</taxon>
    </lineage>
</organism>
<keyword evidence="3 5" id="KW-0548">Nucleotidyltransferase</keyword>
<keyword evidence="5" id="KW-0456">Lyase</keyword>
<sequence>MIDVFSKGISQDITQILKSRDMRVKEQLALLKKLKSNQSLINAKLNIPGPIKNNAYLIQVFRSGLKRFLQESKVDYQLIWDVATGPEAFLILNESAKDSKQAAIEFEDNDDLGRLFDIDVLTEDDGVPHPLSRKDFHQVERKCIMCDQPAKVCARSRKHSVKEMQNYIDELINKNVELL</sequence>
<dbReference type="EMBL" id="MXAL01000009">
    <property type="protein sequence ID" value="OWF32533.1"/>
    <property type="molecule type" value="Genomic_DNA"/>
</dbReference>
<dbReference type="Proteomes" id="UP000196649">
    <property type="component" value="Unassembled WGS sequence"/>
</dbReference>
<dbReference type="GO" id="GO:0051191">
    <property type="term" value="P:prosthetic group biosynthetic process"/>
    <property type="evidence" value="ECO:0007669"/>
    <property type="project" value="InterPro"/>
</dbReference>